<organism evidence="5 6">
    <name type="scientific">Streptomyces solicavernae</name>
    <dbReference type="NCBI Taxonomy" id="3043614"/>
    <lineage>
        <taxon>Bacteria</taxon>
        <taxon>Bacillati</taxon>
        <taxon>Actinomycetota</taxon>
        <taxon>Actinomycetes</taxon>
        <taxon>Kitasatosporales</taxon>
        <taxon>Streptomycetaceae</taxon>
        <taxon>Streptomyces</taxon>
    </lineage>
</organism>
<dbReference type="InterPro" id="IPR011711">
    <property type="entry name" value="GntR_C"/>
</dbReference>
<dbReference type="InterPro" id="IPR000524">
    <property type="entry name" value="Tscrpt_reg_HTH_GntR"/>
</dbReference>
<evidence type="ECO:0000259" key="4">
    <source>
        <dbReference type="PROSITE" id="PS50949"/>
    </source>
</evidence>
<dbReference type="SUPFAM" id="SSF48008">
    <property type="entry name" value="GntR ligand-binding domain-like"/>
    <property type="match status" value="1"/>
</dbReference>
<evidence type="ECO:0000313" key="6">
    <source>
        <dbReference type="Proteomes" id="UP001224661"/>
    </source>
</evidence>
<keyword evidence="3" id="KW-0804">Transcription</keyword>
<proteinExistence type="predicted"/>
<reference evidence="5 6" key="1">
    <citation type="submission" date="2023-05" db="EMBL/GenBank/DDBJ databases">
        <title>Draft genome sequence of Streptomyces sp. B-S-A8 isolated from a cave soil in Thailand.</title>
        <authorList>
            <person name="Chamroensaksri N."/>
            <person name="Muangham S."/>
        </authorList>
    </citation>
    <scope>NUCLEOTIDE SEQUENCE [LARGE SCALE GENOMIC DNA]</scope>
    <source>
        <strain evidence="5 6">B-S-A8</strain>
    </source>
</reference>
<dbReference type="Gene3D" id="1.10.10.10">
    <property type="entry name" value="Winged helix-like DNA-binding domain superfamily/Winged helix DNA-binding domain"/>
    <property type="match status" value="1"/>
</dbReference>
<dbReference type="InterPro" id="IPR036388">
    <property type="entry name" value="WH-like_DNA-bd_sf"/>
</dbReference>
<dbReference type="SMART" id="SM00345">
    <property type="entry name" value="HTH_GNTR"/>
    <property type="match status" value="1"/>
</dbReference>
<gene>
    <name evidence="5" type="ORF">QIS99_23545</name>
</gene>
<dbReference type="CDD" id="cd07377">
    <property type="entry name" value="WHTH_GntR"/>
    <property type="match status" value="1"/>
</dbReference>
<evidence type="ECO:0000313" key="5">
    <source>
        <dbReference type="EMBL" id="MDI3389147.1"/>
    </source>
</evidence>
<dbReference type="RefSeq" id="WP_282515604.1">
    <property type="nucleotide sequence ID" value="NZ_JASCIR010000024.1"/>
</dbReference>
<comment type="caution">
    <text evidence="5">The sequence shown here is derived from an EMBL/GenBank/DDBJ whole genome shotgun (WGS) entry which is preliminary data.</text>
</comment>
<dbReference type="EMBL" id="JASCIR010000024">
    <property type="protein sequence ID" value="MDI3389147.1"/>
    <property type="molecule type" value="Genomic_DNA"/>
</dbReference>
<dbReference type="InterPro" id="IPR008920">
    <property type="entry name" value="TF_FadR/GntR_C"/>
</dbReference>
<dbReference type="Proteomes" id="UP001224661">
    <property type="component" value="Unassembled WGS sequence"/>
</dbReference>
<accession>A0ABT6RXH8</accession>
<evidence type="ECO:0000256" key="3">
    <source>
        <dbReference type="ARBA" id="ARBA00023163"/>
    </source>
</evidence>
<dbReference type="PANTHER" id="PTHR43537">
    <property type="entry name" value="TRANSCRIPTIONAL REGULATOR, GNTR FAMILY"/>
    <property type="match status" value="1"/>
</dbReference>
<name>A0ABT6RXH8_9ACTN</name>
<dbReference type="Gene3D" id="1.20.120.530">
    <property type="entry name" value="GntR ligand-binding domain-like"/>
    <property type="match status" value="1"/>
</dbReference>
<keyword evidence="1" id="KW-0805">Transcription regulation</keyword>
<dbReference type="Pfam" id="PF00392">
    <property type="entry name" value="GntR"/>
    <property type="match status" value="1"/>
</dbReference>
<feature type="domain" description="HTH gntR-type" evidence="4">
    <location>
        <begin position="41"/>
        <end position="108"/>
    </location>
</feature>
<sequence>MARKRTQDLPDLTGLLVPRDQRMAAVEQSLLRHRSSTQVAVSLAEQIAARLACAIAFDLFHAGQRLLEQDICQTLGVSRAPVREALRILERDRLIEFQARRGALVTAPTVEELRNVFDVRIALYGILLREEMRRNPKRLLAVLNTHMPAVEKSAAESTDDYATATFLLNSSIAASANNQTLSDLLQSVSLQTLRYVRLGLTQRPGNIARSLESWHALHAAVAAGKAAPVVRIAEDRIKQARDAALEALEAQEASGTAN</sequence>
<evidence type="ECO:0000256" key="2">
    <source>
        <dbReference type="ARBA" id="ARBA00023125"/>
    </source>
</evidence>
<dbReference type="PROSITE" id="PS50949">
    <property type="entry name" value="HTH_GNTR"/>
    <property type="match status" value="1"/>
</dbReference>
<dbReference type="Pfam" id="PF07729">
    <property type="entry name" value="FCD"/>
    <property type="match status" value="1"/>
</dbReference>
<evidence type="ECO:0000256" key="1">
    <source>
        <dbReference type="ARBA" id="ARBA00023015"/>
    </source>
</evidence>
<keyword evidence="6" id="KW-1185">Reference proteome</keyword>
<protein>
    <submittedName>
        <fullName evidence="5">GntR family transcriptional regulator</fullName>
    </submittedName>
</protein>
<dbReference type="PANTHER" id="PTHR43537:SF24">
    <property type="entry name" value="GLUCONATE OPERON TRANSCRIPTIONAL REPRESSOR"/>
    <property type="match status" value="1"/>
</dbReference>
<keyword evidence="2" id="KW-0238">DNA-binding</keyword>
<dbReference type="InterPro" id="IPR036390">
    <property type="entry name" value="WH_DNA-bd_sf"/>
</dbReference>
<dbReference type="SUPFAM" id="SSF46785">
    <property type="entry name" value="Winged helix' DNA-binding domain"/>
    <property type="match status" value="1"/>
</dbReference>